<gene>
    <name evidence="1" type="ORF">Q8791_23610</name>
</gene>
<dbReference type="Proteomes" id="UP001356095">
    <property type="component" value="Unassembled WGS sequence"/>
</dbReference>
<comment type="caution">
    <text evidence="1">The sequence shown here is derived from an EMBL/GenBank/DDBJ whole genome shotgun (WGS) entry which is preliminary data.</text>
</comment>
<keyword evidence="2" id="KW-1185">Reference proteome</keyword>
<evidence type="ECO:0000313" key="1">
    <source>
        <dbReference type="EMBL" id="MEE2040207.1"/>
    </source>
</evidence>
<proteinExistence type="predicted"/>
<evidence type="ECO:0008006" key="3">
    <source>
        <dbReference type="Google" id="ProtNLM"/>
    </source>
</evidence>
<reference evidence="1 2" key="1">
    <citation type="submission" date="2023-08" db="EMBL/GenBank/DDBJ databases">
        <authorList>
            <person name="Girao M."/>
            <person name="Carvalho M.F."/>
        </authorList>
    </citation>
    <scope>NUCLEOTIDE SEQUENCE [LARGE SCALE GENOMIC DNA]</scope>
    <source>
        <strain evidence="1 2">CT-R113</strain>
    </source>
</reference>
<accession>A0ABU7KDU8</accession>
<dbReference type="RefSeq" id="WP_330093976.1">
    <property type="nucleotide sequence ID" value="NZ_JAUZMY010000026.1"/>
</dbReference>
<dbReference type="EMBL" id="JAUZMY010000026">
    <property type="protein sequence ID" value="MEE2040207.1"/>
    <property type="molecule type" value="Genomic_DNA"/>
</dbReference>
<name>A0ABU7KDU8_9ACTN</name>
<evidence type="ECO:0000313" key="2">
    <source>
        <dbReference type="Proteomes" id="UP001356095"/>
    </source>
</evidence>
<organism evidence="1 2">
    <name type="scientific">Nocardiopsis codii</name>
    <dbReference type="NCBI Taxonomy" id="3065942"/>
    <lineage>
        <taxon>Bacteria</taxon>
        <taxon>Bacillati</taxon>
        <taxon>Actinomycetota</taxon>
        <taxon>Actinomycetes</taxon>
        <taxon>Streptosporangiales</taxon>
        <taxon>Nocardiopsidaceae</taxon>
        <taxon>Nocardiopsis</taxon>
    </lineage>
</organism>
<protein>
    <recommendedName>
        <fullName evidence="3">MerR family transcriptional regulator</fullName>
    </recommendedName>
</protein>
<sequence>MNPLPLIHGDKVDTADAARILGKTTSAIYVYTSRGVKLASGERFYLRPAGHDHRGRHLYALADLRTIAQAVRERGRSHKPVLAAA</sequence>